<keyword evidence="3" id="KW-1185">Reference proteome</keyword>
<accession>A0A3L8S6Y2</accession>
<feature type="region of interest" description="Disordered" evidence="1">
    <location>
        <begin position="27"/>
        <end position="49"/>
    </location>
</feature>
<name>A0A3L8S6Y2_CHLGU</name>
<evidence type="ECO:0000313" key="3">
    <source>
        <dbReference type="Proteomes" id="UP000276834"/>
    </source>
</evidence>
<organism evidence="2 3">
    <name type="scientific">Chloebia gouldiae</name>
    <name type="common">Gouldian finch</name>
    <name type="synonym">Erythrura gouldiae</name>
    <dbReference type="NCBI Taxonomy" id="44316"/>
    <lineage>
        <taxon>Eukaryota</taxon>
        <taxon>Metazoa</taxon>
        <taxon>Chordata</taxon>
        <taxon>Craniata</taxon>
        <taxon>Vertebrata</taxon>
        <taxon>Euteleostomi</taxon>
        <taxon>Archelosauria</taxon>
        <taxon>Archosauria</taxon>
        <taxon>Dinosauria</taxon>
        <taxon>Saurischia</taxon>
        <taxon>Theropoda</taxon>
        <taxon>Coelurosauria</taxon>
        <taxon>Aves</taxon>
        <taxon>Neognathae</taxon>
        <taxon>Neoaves</taxon>
        <taxon>Telluraves</taxon>
        <taxon>Australaves</taxon>
        <taxon>Passeriformes</taxon>
        <taxon>Passeroidea</taxon>
        <taxon>Passeridae</taxon>
        <taxon>Chloebia</taxon>
    </lineage>
</organism>
<evidence type="ECO:0000313" key="2">
    <source>
        <dbReference type="EMBL" id="RLV97771.1"/>
    </source>
</evidence>
<protein>
    <submittedName>
        <fullName evidence="2">Uncharacterized protein</fullName>
    </submittedName>
</protein>
<comment type="caution">
    <text evidence="2">The sequence shown here is derived from an EMBL/GenBank/DDBJ whole genome shotgun (WGS) entry which is preliminary data.</text>
</comment>
<dbReference type="Proteomes" id="UP000276834">
    <property type="component" value="Unassembled WGS sequence"/>
</dbReference>
<evidence type="ECO:0000256" key="1">
    <source>
        <dbReference type="SAM" id="MobiDB-lite"/>
    </source>
</evidence>
<proteinExistence type="predicted"/>
<dbReference type="AlphaFoldDB" id="A0A3L8S6Y2"/>
<dbReference type="EMBL" id="QUSF01000052">
    <property type="protein sequence ID" value="RLV97771.1"/>
    <property type="molecule type" value="Genomic_DNA"/>
</dbReference>
<sequence length="83" mass="8996">MSEWEIRRPRGCDGSRGCRCPRGEVAVPFPGVTPDQPPRGPSRRSAPRQDCKVLVVMLNEHPATTRSVSSQCADLASSCSTTI</sequence>
<reference evidence="2 3" key="1">
    <citation type="journal article" date="2018" name="Proc. R. Soc. B">
        <title>A non-coding region near Follistatin controls head colour polymorphism in the Gouldian finch.</title>
        <authorList>
            <person name="Toomey M.B."/>
            <person name="Marques C.I."/>
            <person name="Andrade P."/>
            <person name="Araujo P.M."/>
            <person name="Sabatino S."/>
            <person name="Gazda M.A."/>
            <person name="Afonso S."/>
            <person name="Lopes R.J."/>
            <person name="Corbo J.C."/>
            <person name="Carneiro M."/>
        </authorList>
    </citation>
    <scope>NUCLEOTIDE SEQUENCE [LARGE SCALE GENOMIC DNA]</scope>
    <source>
        <strain evidence="2">Red01</strain>
        <tissue evidence="2">Muscle</tissue>
    </source>
</reference>
<gene>
    <name evidence="2" type="ORF">DV515_00011400</name>
</gene>